<reference evidence="1 2" key="1">
    <citation type="journal article" date="2012" name="Stand. Genomic Sci.">
        <title>Complete genome sequence of the sulfur compounds oxidizing chemolithoautotroph Sulfuricurvum kujiense type strain (YK-1(T)).</title>
        <authorList>
            <person name="Han C."/>
            <person name="Kotsyurbenko O."/>
            <person name="Chertkov O."/>
            <person name="Held B."/>
            <person name="Lapidus A."/>
            <person name="Nolan M."/>
            <person name="Lucas S."/>
            <person name="Hammon N."/>
            <person name="Deshpande S."/>
            <person name="Cheng J.F."/>
            <person name="Tapia R."/>
            <person name="Goodwin L.A."/>
            <person name="Pitluck S."/>
            <person name="Liolios K."/>
            <person name="Pagani I."/>
            <person name="Ivanova N."/>
            <person name="Mavromatis K."/>
            <person name="Mikhailova N."/>
            <person name="Pati A."/>
            <person name="Chen A."/>
            <person name="Palaniappan K."/>
            <person name="Land M."/>
            <person name="Hauser L."/>
            <person name="Chang Y.J."/>
            <person name="Jeffries C.D."/>
            <person name="Brambilla E.M."/>
            <person name="Rohde M."/>
            <person name="Spring S."/>
            <person name="Sikorski J."/>
            <person name="Goker M."/>
            <person name="Woyke T."/>
            <person name="Bristow J."/>
            <person name="Eisen J.A."/>
            <person name="Markowitz V."/>
            <person name="Hugenholtz P."/>
            <person name="Kyrpides N.C."/>
            <person name="Klenk H.P."/>
            <person name="Detter J.C."/>
        </authorList>
    </citation>
    <scope>NUCLEOTIDE SEQUENCE [LARGE SCALE GENOMIC DNA]</scope>
    <source>
        <strain evidence="2">ATCC BAA-921 / DSM 16994 / JCM 11577 / YK-1</strain>
    </source>
</reference>
<dbReference type="InterPro" id="IPR011010">
    <property type="entry name" value="DNA_brk_join_enz"/>
</dbReference>
<dbReference type="RefSeq" id="WP_013460556.1">
    <property type="nucleotide sequence ID" value="NC_014762.1"/>
</dbReference>
<dbReference type="KEGG" id="sku:Sulku_1698"/>
<gene>
    <name evidence="1" type="ordered locus">Sulku_1698</name>
</gene>
<dbReference type="HOGENOM" id="CLU_862907_0_0_7"/>
<dbReference type="eggNOG" id="COG0582">
    <property type="taxonomic scope" value="Bacteria"/>
</dbReference>
<dbReference type="EMBL" id="CP002355">
    <property type="protein sequence ID" value="ADR34359.1"/>
    <property type="molecule type" value="Genomic_DNA"/>
</dbReference>
<protein>
    <submittedName>
        <fullName evidence="1">Uncharacterized protein</fullName>
    </submittedName>
</protein>
<dbReference type="GO" id="GO:0003677">
    <property type="term" value="F:DNA binding"/>
    <property type="evidence" value="ECO:0007669"/>
    <property type="project" value="InterPro"/>
</dbReference>
<evidence type="ECO:0000313" key="2">
    <source>
        <dbReference type="Proteomes" id="UP000008721"/>
    </source>
</evidence>
<accession>E4U0P2</accession>
<dbReference type="AlphaFoldDB" id="E4U0P2"/>
<keyword evidence="2" id="KW-1185">Reference proteome</keyword>
<dbReference type="Proteomes" id="UP000008721">
    <property type="component" value="Chromosome"/>
</dbReference>
<name>E4U0P2_SULKY</name>
<proteinExistence type="predicted"/>
<evidence type="ECO:0000313" key="1">
    <source>
        <dbReference type="EMBL" id="ADR34359.1"/>
    </source>
</evidence>
<sequence length="305" mass="36039">MRGSPYFQSAELIRSIFLPGLKKEDRSDPNSPHYQMLSSYQSAASYRRVFENLMHYLREHWNVKDIEKIEEHHVLAYLEYKVEYYPSRSYLEKIVSAIGKLEAALNRFSQSKGAVQKNYDFSKRLEMLKLYRNLDLLADNYHNRAYPDPDLLIQTLSHPLHRLSSRIQYEGGTRFEGVGLIKAEQLRGAVFDSITQKEKYSILTREKGGKEGPVLVEKETYVQLEGYIREHDKFKIDRQMYYTDLRKTADILNFPRESSHGLRWNFAKRRMMEYAKVGYTYEQSLQGVSWEMKHNRASITSWYIG</sequence>
<organism evidence="1 2">
    <name type="scientific">Sulfuricurvum kujiense (strain ATCC BAA-921 / DSM 16994 / JCM 11577 / YK-1)</name>
    <dbReference type="NCBI Taxonomy" id="709032"/>
    <lineage>
        <taxon>Bacteria</taxon>
        <taxon>Pseudomonadati</taxon>
        <taxon>Campylobacterota</taxon>
        <taxon>Epsilonproteobacteria</taxon>
        <taxon>Campylobacterales</taxon>
        <taxon>Sulfurimonadaceae</taxon>
        <taxon>Sulfuricurvum</taxon>
    </lineage>
</organism>
<dbReference type="STRING" id="709032.Sulku_1698"/>
<dbReference type="OrthoDB" id="5346322at2"/>
<dbReference type="SUPFAM" id="SSF56349">
    <property type="entry name" value="DNA breaking-rejoining enzymes"/>
    <property type="match status" value="1"/>
</dbReference>